<dbReference type="InterPro" id="IPR052062">
    <property type="entry name" value="Murein_DD/LD_carboxypeptidase"/>
</dbReference>
<proteinExistence type="inferred from homology"/>
<keyword evidence="2" id="KW-0645">Protease</keyword>
<dbReference type="AlphaFoldDB" id="A0A3N0EDN9"/>
<comment type="similarity">
    <text evidence="1">Belongs to the peptidase C40 family.</text>
</comment>
<keyword evidence="3" id="KW-0732">Signal</keyword>
<feature type="domain" description="NlpC/P60" evidence="6">
    <location>
        <begin position="84"/>
        <end position="211"/>
    </location>
</feature>
<evidence type="ECO:0000256" key="2">
    <source>
        <dbReference type="ARBA" id="ARBA00022670"/>
    </source>
</evidence>
<dbReference type="RefSeq" id="WP_123216251.1">
    <property type="nucleotide sequence ID" value="NZ_RJTM01000085.1"/>
</dbReference>
<dbReference type="GO" id="GO:0006508">
    <property type="term" value="P:proteolysis"/>
    <property type="evidence" value="ECO:0007669"/>
    <property type="project" value="UniProtKB-KW"/>
</dbReference>
<dbReference type="PANTHER" id="PTHR47360">
    <property type="entry name" value="MUREIN DD-ENDOPEPTIDASE MEPS/MUREIN LD-CARBOXYPEPTIDASE"/>
    <property type="match status" value="1"/>
</dbReference>
<evidence type="ECO:0000313" key="8">
    <source>
        <dbReference type="Proteomes" id="UP000267469"/>
    </source>
</evidence>
<keyword evidence="4" id="KW-0378">Hydrolase</keyword>
<gene>
    <name evidence="7" type="ORF">ED312_11960</name>
</gene>
<evidence type="ECO:0000256" key="3">
    <source>
        <dbReference type="ARBA" id="ARBA00022729"/>
    </source>
</evidence>
<dbReference type="OrthoDB" id="9807055at2"/>
<reference evidence="7 8" key="1">
    <citation type="submission" date="2018-10" db="EMBL/GenBank/DDBJ databases">
        <title>Sinomicrobium pectinilyticum sp. nov., a pectinase-producing bacterium isolated from alkaline and saline soil, and emended description of the genus Sinomicrobium.</title>
        <authorList>
            <person name="Cheng B."/>
            <person name="Li C."/>
            <person name="Lai Q."/>
            <person name="Du M."/>
            <person name="Shao Z."/>
            <person name="Xu P."/>
            <person name="Yang C."/>
        </authorList>
    </citation>
    <scope>NUCLEOTIDE SEQUENCE [LARGE SCALE GENOMIC DNA]</scope>
    <source>
        <strain evidence="7 8">5DNS001</strain>
    </source>
</reference>
<dbReference type="SUPFAM" id="SSF54001">
    <property type="entry name" value="Cysteine proteinases"/>
    <property type="match status" value="1"/>
</dbReference>
<evidence type="ECO:0000313" key="7">
    <source>
        <dbReference type="EMBL" id="RNL85965.1"/>
    </source>
</evidence>
<organism evidence="7 8">
    <name type="scientific">Sinomicrobium pectinilyticum</name>
    <dbReference type="NCBI Taxonomy" id="1084421"/>
    <lineage>
        <taxon>Bacteria</taxon>
        <taxon>Pseudomonadati</taxon>
        <taxon>Bacteroidota</taxon>
        <taxon>Flavobacteriia</taxon>
        <taxon>Flavobacteriales</taxon>
        <taxon>Flavobacteriaceae</taxon>
        <taxon>Sinomicrobium</taxon>
    </lineage>
</organism>
<accession>A0A3N0EDN9</accession>
<dbReference type="PANTHER" id="PTHR47360:SF1">
    <property type="entry name" value="ENDOPEPTIDASE NLPC-RELATED"/>
    <property type="match status" value="1"/>
</dbReference>
<dbReference type="Gene3D" id="3.90.1720.10">
    <property type="entry name" value="endopeptidase domain like (from Nostoc punctiforme)"/>
    <property type="match status" value="1"/>
</dbReference>
<evidence type="ECO:0000256" key="4">
    <source>
        <dbReference type="ARBA" id="ARBA00022801"/>
    </source>
</evidence>
<keyword evidence="5" id="KW-0788">Thiol protease</keyword>
<dbReference type="GO" id="GO:0008234">
    <property type="term" value="F:cysteine-type peptidase activity"/>
    <property type="evidence" value="ECO:0007669"/>
    <property type="project" value="UniProtKB-KW"/>
</dbReference>
<dbReference type="Pfam" id="PF00877">
    <property type="entry name" value="NLPC_P60"/>
    <property type="match status" value="1"/>
</dbReference>
<evidence type="ECO:0000256" key="1">
    <source>
        <dbReference type="ARBA" id="ARBA00007074"/>
    </source>
</evidence>
<dbReference type="PROSITE" id="PS51935">
    <property type="entry name" value="NLPC_P60"/>
    <property type="match status" value="1"/>
</dbReference>
<dbReference type="PROSITE" id="PS51257">
    <property type="entry name" value="PROKAR_LIPOPROTEIN"/>
    <property type="match status" value="1"/>
</dbReference>
<protein>
    <recommendedName>
        <fullName evidence="6">NlpC/P60 domain-containing protein</fullName>
    </recommendedName>
</protein>
<evidence type="ECO:0000256" key="5">
    <source>
        <dbReference type="ARBA" id="ARBA00022807"/>
    </source>
</evidence>
<comment type="caution">
    <text evidence="7">The sequence shown here is derived from an EMBL/GenBank/DDBJ whole genome shotgun (WGS) entry which is preliminary data.</text>
</comment>
<dbReference type="InterPro" id="IPR038765">
    <property type="entry name" value="Papain-like_cys_pep_sf"/>
</dbReference>
<sequence length="218" mass="25229">MKNRYILVSLVLFFICSCGSKKSTVNMITDPYVNAELGKNPKVDQIKVIRDMDIVIEEKEKKPDLISPGDRAYFAKVLGVKPSEITNQKLYAYIKEWQGVPYLYGGETKRGIDCSALMRDLYRKVYDVELPRTASEIMLNDDHVERFRSLKYLKEGDLVFFRSSNEKIMTHVGIYLKNMKFLSATESQGVQITSLKDPYWRNTYKLSGRIRPGEISMR</sequence>
<name>A0A3N0EDN9_SINP1</name>
<dbReference type="Proteomes" id="UP000267469">
    <property type="component" value="Unassembled WGS sequence"/>
</dbReference>
<dbReference type="EMBL" id="RJTM01000085">
    <property type="protein sequence ID" value="RNL85965.1"/>
    <property type="molecule type" value="Genomic_DNA"/>
</dbReference>
<keyword evidence="8" id="KW-1185">Reference proteome</keyword>
<dbReference type="InterPro" id="IPR000064">
    <property type="entry name" value="NLP_P60_dom"/>
</dbReference>
<evidence type="ECO:0000259" key="6">
    <source>
        <dbReference type="PROSITE" id="PS51935"/>
    </source>
</evidence>